<dbReference type="RefSeq" id="WP_012744742.1">
    <property type="nucleotide sequence ID" value="NC_012785.1"/>
</dbReference>
<keyword evidence="2" id="KW-1185">Reference proteome</keyword>
<organism evidence="1 2">
    <name type="scientific">Kosmotoga olearia (strain ATCC BAA-1733 / DSM 21960 / TBF 19.5.1)</name>
    <dbReference type="NCBI Taxonomy" id="521045"/>
    <lineage>
        <taxon>Bacteria</taxon>
        <taxon>Thermotogati</taxon>
        <taxon>Thermotogota</taxon>
        <taxon>Thermotogae</taxon>
        <taxon>Kosmotogales</taxon>
        <taxon>Kosmotogaceae</taxon>
        <taxon>Kosmotoga</taxon>
    </lineage>
</organism>
<protein>
    <submittedName>
        <fullName evidence="1">Uncharacterized protein</fullName>
    </submittedName>
</protein>
<dbReference type="EMBL" id="CP001634">
    <property type="protein sequence ID" value="ACR78955.1"/>
    <property type="molecule type" value="Genomic_DNA"/>
</dbReference>
<dbReference type="HOGENOM" id="CLU_2973548_0_0_0"/>
<proteinExistence type="predicted"/>
<dbReference type="KEGG" id="kol:Kole_0230"/>
<reference evidence="1 2" key="1">
    <citation type="submission" date="2009-06" db="EMBL/GenBank/DDBJ databases">
        <title>Complete sequence of Thermotogales bacterium TBF 19.5.1.</title>
        <authorList>
            <consortium name="US DOE Joint Genome Institute"/>
            <person name="Lucas S."/>
            <person name="Copeland A."/>
            <person name="Lapidus A."/>
            <person name="Glavina del Rio T."/>
            <person name="Tice H."/>
            <person name="Bruce D."/>
            <person name="Goodwin L."/>
            <person name="Pitluck S."/>
            <person name="Chertkov O."/>
            <person name="Brettin T."/>
            <person name="Detter J.C."/>
            <person name="Han C."/>
            <person name="Schmutz J."/>
            <person name="Larimer F."/>
            <person name="Land M."/>
            <person name="Hauser L."/>
            <person name="Kyrpides N."/>
            <person name="Ovchinnikova G."/>
            <person name="Noll K."/>
        </authorList>
    </citation>
    <scope>NUCLEOTIDE SEQUENCE [LARGE SCALE GENOMIC DNA]</scope>
    <source>
        <strain evidence="2">ATCC BAA-1733 / DSM 21960 / TBF 19.5.1</strain>
    </source>
</reference>
<name>C5CIW6_KOSOT</name>
<evidence type="ECO:0000313" key="1">
    <source>
        <dbReference type="EMBL" id="ACR78955.1"/>
    </source>
</evidence>
<gene>
    <name evidence="1" type="ordered locus">Kole_0230</name>
</gene>
<accession>C5CIW6</accession>
<sequence>MADTNPFGIDPNSFGVVPNHSVVVPNRKRLKKAVILEMFYPESRFLKYEILNQVQDAR</sequence>
<dbReference type="Proteomes" id="UP000002382">
    <property type="component" value="Chromosome"/>
</dbReference>
<evidence type="ECO:0000313" key="2">
    <source>
        <dbReference type="Proteomes" id="UP000002382"/>
    </source>
</evidence>
<reference evidence="1 2" key="2">
    <citation type="journal article" date="2011" name="J. Bacteriol.">
        <title>Genome Sequence of Kosmotoga olearia Strain TBF 19.5.1, a Thermophilic Bacterium with a Wide Growth Temperature Range, Isolated from the Troll B Oil Platform in the North Sea.</title>
        <authorList>
            <person name="Swithers K.S."/>
            <person name="Dipippo J.L."/>
            <person name="Bruce D.C."/>
            <person name="Detter C."/>
            <person name="Tapia R."/>
            <person name="Han S."/>
            <person name="Goodwin L.A."/>
            <person name="Han J."/>
            <person name="Woyke T."/>
            <person name="Pitluck S."/>
            <person name="Pennacchio L."/>
            <person name="Nolan M."/>
            <person name="Mikhailova N."/>
            <person name="Land M.L."/>
            <person name="Nesbo C.L."/>
            <person name="Gogarten J.P."/>
            <person name="Noll K.M."/>
        </authorList>
    </citation>
    <scope>NUCLEOTIDE SEQUENCE [LARGE SCALE GENOMIC DNA]</scope>
    <source>
        <strain evidence="2">ATCC BAA-1733 / DSM 21960 / TBF 19.5.1</strain>
    </source>
</reference>
<dbReference type="AlphaFoldDB" id="C5CIW6"/>